<feature type="repeat" description="WD" evidence="3">
    <location>
        <begin position="795"/>
        <end position="829"/>
    </location>
</feature>
<dbReference type="PANTHER" id="PTHR19879:SF9">
    <property type="entry name" value="TRANSCRIPTION INITIATION FACTOR TFIID SUBUNIT 5"/>
    <property type="match status" value="1"/>
</dbReference>
<reference evidence="5" key="1">
    <citation type="submission" date="2016-09" db="EMBL/GenBank/DDBJ databases">
        <title>Draft genome of thermotolerant cyanobacterium Desertifilum sp. strain IPPAS B-1220.</title>
        <authorList>
            <person name="Sinetova M.A."/>
            <person name="Bolakhan K."/>
            <person name="Zayadan B.K."/>
            <person name="Mironov K.S."/>
            <person name="Ustinova V."/>
            <person name="Kupriyanova E.V."/>
            <person name="Sidorov R.A."/>
            <person name="Skrypnik A.N."/>
            <person name="Gogoleva N.E."/>
            <person name="Gogolev Y.V."/>
            <person name="Los D.A."/>
        </authorList>
    </citation>
    <scope>NUCLEOTIDE SEQUENCE [LARGE SCALE GENOMIC DNA]</scope>
    <source>
        <strain evidence="5">IPPAS B-1220</strain>
    </source>
</reference>
<evidence type="ECO:0000256" key="2">
    <source>
        <dbReference type="ARBA" id="ARBA00022737"/>
    </source>
</evidence>
<feature type="repeat" description="WD" evidence="3">
    <location>
        <begin position="1406"/>
        <end position="1447"/>
    </location>
</feature>
<evidence type="ECO:0000256" key="1">
    <source>
        <dbReference type="ARBA" id="ARBA00022574"/>
    </source>
</evidence>
<dbReference type="PROSITE" id="PS50082">
    <property type="entry name" value="WD_REPEATS_2"/>
    <property type="match status" value="10"/>
</dbReference>
<dbReference type="RefSeq" id="WP_069967077.1">
    <property type="nucleotide sequence ID" value="NZ_CM124774.1"/>
</dbReference>
<dbReference type="GO" id="GO:0007165">
    <property type="term" value="P:signal transduction"/>
    <property type="evidence" value="ECO:0007669"/>
    <property type="project" value="InterPro"/>
</dbReference>
<dbReference type="Pfam" id="PF13676">
    <property type="entry name" value="TIR_2"/>
    <property type="match status" value="3"/>
</dbReference>
<dbReference type="SUPFAM" id="SSF52200">
    <property type="entry name" value="Toll/Interleukin receptor TIR domain"/>
    <property type="match status" value="3"/>
</dbReference>
<feature type="repeat" description="WD" evidence="3">
    <location>
        <begin position="910"/>
        <end position="951"/>
    </location>
</feature>
<feature type="repeat" description="WD" evidence="3">
    <location>
        <begin position="1285"/>
        <end position="1326"/>
    </location>
</feature>
<organism evidence="5">
    <name type="scientific">Desertifilum tharense IPPAS B-1220</name>
    <dbReference type="NCBI Taxonomy" id="1781255"/>
    <lineage>
        <taxon>Bacteria</taxon>
        <taxon>Bacillati</taxon>
        <taxon>Cyanobacteriota</taxon>
        <taxon>Cyanophyceae</taxon>
        <taxon>Desertifilales</taxon>
        <taxon>Desertifilaceae</taxon>
        <taxon>Desertifilum</taxon>
    </lineage>
</organism>
<dbReference type="Gene3D" id="2.130.10.10">
    <property type="entry name" value="YVTN repeat-like/Quinoprotein amine dehydrogenase"/>
    <property type="match status" value="5"/>
</dbReference>
<dbReference type="Gene3D" id="3.40.50.10140">
    <property type="entry name" value="Toll/interleukin-1 receptor homology (TIR) domain"/>
    <property type="match status" value="3"/>
</dbReference>
<dbReference type="PANTHER" id="PTHR19879">
    <property type="entry name" value="TRANSCRIPTION INITIATION FACTOR TFIID"/>
    <property type="match status" value="1"/>
</dbReference>
<dbReference type="PROSITE" id="PS50104">
    <property type="entry name" value="TIR"/>
    <property type="match status" value="3"/>
</dbReference>
<feature type="domain" description="TIR" evidence="4">
    <location>
        <begin position="234"/>
        <end position="361"/>
    </location>
</feature>
<dbReference type="InterPro" id="IPR020472">
    <property type="entry name" value="WD40_PAC1"/>
</dbReference>
<feature type="repeat" description="WD" evidence="3">
    <location>
        <begin position="830"/>
        <end position="871"/>
    </location>
</feature>
<dbReference type="PROSITE" id="PS00678">
    <property type="entry name" value="WD_REPEATS_1"/>
    <property type="match status" value="5"/>
</dbReference>
<comment type="caution">
    <text evidence="5">The sequence shown here is derived from an EMBL/GenBank/DDBJ whole genome shotgun (WGS) entry which is preliminary data.</text>
</comment>
<dbReference type="SUPFAM" id="SSF117289">
    <property type="entry name" value="Nucleoporin domain"/>
    <property type="match status" value="1"/>
</dbReference>
<evidence type="ECO:0000259" key="4">
    <source>
        <dbReference type="PROSITE" id="PS50104"/>
    </source>
</evidence>
<keyword evidence="1 3" id="KW-0853">WD repeat</keyword>
<evidence type="ECO:0000313" key="5">
    <source>
        <dbReference type="EMBL" id="OEJ75347.1"/>
    </source>
</evidence>
<dbReference type="STRING" id="1781255.BH720_10145"/>
<dbReference type="CDD" id="cd00200">
    <property type="entry name" value="WD40"/>
    <property type="match status" value="2"/>
</dbReference>
<dbReference type="PRINTS" id="PR00320">
    <property type="entry name" value="GPROTEINBRPT"/>
</dbReference>
<dbReference type="InterPro" id="IPR035897">
    <property type="entry name" value="Toll_tir_struct_dom_sf"/>
</dbReference>
<gene>
    <name evidence="5" type="ORF">BH720_10145</name>
</gene>
<dbReference type="SMART" id="SM00320">
    <property type="entry name" value="WD40"/>
    <property type="match status" value="16"/>
</dbReference>
<feature type="repeat" description="WD" evidence="3">
    <location>
        <begin position="1070"/>
        <end position="1103"/>
    </location>
</feature>
<dbReference type="PROSITE" id="PS50294">
    <property type="entry name" value="WD_REPEATS_REGION"/>
    <property type="match status" value="6"/>
</dbReference>
<proteinExistence type="predicted"/>
<protein>
    <recommendedName>
        <fullName evidence="4">TIR domain-containing protein</fullName>
    </recommendedName>
</protein>
<name>A0A1E5QL96_9CYAN</name>
<feature type="domain" description="TIR" evidence="4">
    <location>
        <begin position="3"/>
        <end position="124"/>
    </location>
</feature>
<accession>A0A1E5QL96</accession>
<dbReference type="InterPro" id="IPR000157">
    <property type="entry name" value="TIR_dom"/>
</dbReference>
<dbReference type="EMBL" id="MJGC01000052">
    <property type="protein sequence ID" value="OEJ75347.1"/>
    <property type="molecule type" value="Genomic_DNA"/>
</dbReference>
<dbReference type="InterPro" id="IPR019775">
    <property type="entry name" value="WD40_repeat_CS"/>
</dbReference>
<dbReference type="SUPFAM" id="SSF50978">
    <property type="entry name" value="WD40 repeat-like"/>
    <property type="match status" value="2"/>
</dbReference>
<feature type="domain" description="TIR" evidence="4">
    <location>
        <begin position="436"/>
        <end position="568"/>
    </location>
</feature>
<dbReference type="InterPro" id="IPR015943">
    <property type="entry name" value="WD40/YVTN_repeat-like_dom_sf"/>
</dbReference>
<keyword evidence="2" id="KW-0677">Repeat</keyword>
<feature type="repeat" description="WD" evidence="3">
    <location>
        <begin position="1199"/>
        <end position="1243"/>
    </location>
</feature>
<dbReference type="InterPro" id="IPR036322">
    <property type="entry name" value="WD40_repeat_dom_sf"/>
</dbReference>
<feature type="repeat" description="WD" evidence="3">
    <location>
        <begin position="750"/>
        <end position="791"/>
    </location>
</feature>
<evidence type="ECO:0000256" key="3">
    <source>
        <dbReference type="PROSITE-ProRule" id="PRU00221"/>
    </source>
</evidence>
<feature type="repeat" description="WD" evidence="3">
    <location>
        <begin position="1364"/>
        <end position="1405"/>
    </location>
</feature>
<dbReference type="SMART" id="SM00255">
    <property type="entry name" value="TIR"/>
    <property type="match status" value="3"/>
</dbReference>
<feature type="repeat" description="WD" evidence="3">
    <location>
        <begin position="875"/>
        <end position="909"/>
    </location>
</feature>
<sequence>MNQFQDAFISYGRADSKAFAQKLNARLVEQGLEVWFDFDDIPLGVDYQKQIDDGIEKSDNFLFVIAPHSINSPYCRLEVELALKRNKRIIPLLHVEQISRDTWQQRFPQGTDTEWEAYTVQGRHSSFTHMHPEIAKINWVYFRENVDDFEQAFQGLLTLLERHKAYVHRHTYFLAKALEWERNQKRSPYLLVGEERASAQQWLNLRFQEEQPPCIPTDLHCEFITESIKNARNLMTDVFLAYAEEDIAVMEQIRRSLRREGLTVWTNKTDIQTGIDFQEAIARGIEGADNLVYLMSPSAVTSAYCQTELDHALSLNKRIVPLLVQPLDPSQIPPALKDIQYIDLTDRTVDEDYQRHESNLIRTLRHDAAYHEAHKVLLTKALKWKRQQENPSILLRGYNLRHAEAWLKTAQQRTHYLPLPVQAEFITESLRQPPGIALDVFVSYSRTDSDFARRLNDALQIQGKTTWFDQESIASGSDFQQEIYRGIENSDHFLFIISPNSIQSPYCADEVEYAKSLNKRIVTILHRPVNPADLHPVLASVQWIDFNHHDGDFSANFKELVRTLDTDLAHLHAHTRLLVRAIEWDNKDRKESLLLRGDDLEEAEQWLAQSATKNPKPTSLQQDYINSSRSVEEATQQAARILQEAVAKGRRRIQIGTAVMAIAFLLAGIAGASARRATHQAKQAQSGIEVATAKEEILTGQPFDALLIALQAGQNLKPYTQSKDPQWDDLKVRATNALQLALSEVREKNSLKHKNTPTFFYFTPNGQTLISGCIDRTLYVWNAENGQLIRTFDRVQAFDFSVDGQILALVGSDNEIQLWHTDTGEQLHTLKGAQGTIRNVQFSPDAQTLVSINTDNVLQLWNLADGQFIKTLGTVQAFTFSSNSQAIAAAISDRTIQLWNANTGKPLSTLKGTEAQVSLLKFSSDDRAIATVSANRTMQLWDLNTGKPLYAYKETPDRVTRLQFSPNGQTIALHGEDKKLQLVNRASGQRMKTFEAIQFFDFSTTNPVLALRSQNKRLQFWNLAQGKVTQAFEEIQFFNFSPDGRRLVTVDEHQIIHVRDLATNKQLGILKGHEDDVIDIKFSPDGQTIASASWDNTIKVWQLPDRTSPIVSIYQDDAKLTSFSPDGQRIAFIHSDNIIIIQDITTNQEIYRIPGNYEEARNLEFSPDGKLLLLVSGKNPRQFQSKLWNLESGQEIRNLPGHQGKIHWIEFSPDNRLLALFGTAEEKTIIKLWDLKTNREIRRFDRLNYWASFTFSADGQRLAFINSENTVSVRDIVTDREILSIPDTQGETKDIAFSPDGQILALAGVDETLRLWNIQENKAIASFEEANIFRFSPDGQKLALVKNRKIIHLWDTATAQEQILPGHRTNITSLIFSPDSQAIASTSWDDTFKLWNIATGREIRTFKGHQSDVTHVIFSPDGQTITSASTDRTVRIWRVLDFEALMALSCNWIELYLSSYPEKRPLCEGYLPPTLEDRPLEARRNRIGIRF</sequence>
<dbReference type="OrthoDB" id="434800at2"/>
<dbReference type="InterPro" id="IPR001680">
    <property type="entry name" value="WD40_rpt"/>
</dbReference>
<dbReference type="Pfam" id="PF00400">
    <property type="entry name" value="WD40"/>
    <property type="match status" value="9"/>
</dbReference>